<protein>
    <recommendedName>
        <fullName evidence="5">Large ribosomal subunit protein eL19</fullName>
    </recommendedName>
</protein>
<comment type="similarity">
    <text evidence="1 5">Belongs to the eukaryotic ribosomal protein eL19 family.</text>
</comment>
<name>A0A0H4T5G9_9EURY</name>
<proteinExistence type="inferred from homology"/>
<dbReference type="Pfam" id="PF01280">
    <property type="entry name" value="Ribosomal_L19e"/>
    <property type="match status" value="1"/>
</dbReference>
<comment type="subunit">
    <text evidence="2 5">Part of the 50S ribosomal subunit.</text>
</comment>
<dbReference type="SUPFAM" id="SSF48140">
    <property type="entry name" value="Ribosomal protein L19 (L19e)"/>
    <property type="match status" value="1"/>
</dbReference>
<feature type="domain" description="Large ribosomal subunit protein eL19" evidence="7">
    <location>
        <begin position="2"/>
        <end position="147"/>
    </location>
</feature>
<reference evidence="8" key="1">
    <citation type="journal article" date="2015" name="ISME J.">
        <title>Aquifer environment selects for microbial species cohorts in sediment and groundwater.</title>
        <authorList>
            <person name="Hug L.A."/>
            <person name="Thomas B.C."/>
            <person name="Brown C.T."/>
            <person name="Frischkorn K.R."/>
            <person name="Williams K.H."/>
            <person name="Tringe S.G."/>
            <person name="Banfield J.F."/>
        </authorList>
    </citation>
    <scope>NUCLEOTIDE SEQUENCE</scope>
</reference>
<dbReference type="InterPro" id="IPR000196">
    <property type="entry name" value="Ribosomal_eL19_dom"/>
</dbReference>
<keyword evidence="5" id="KW-0694">RNA-binding</keyword>
<dbReference type="InterPro" id="IPR057260">
    <property type="entry name" value="Ribosomal_L19e_C"/>
</dbReference>
<feature type="region of interest" description="Disordered" evidence="6">
    <location>
        <begin position="53"/>
        <end position="91"/>
    </location>
</feature>
<dbReference type="GO" id="GO:0003735">
    <property type="term" value="F:structural constituent of ribosome"/>
    <property type="evidence" value="ECO:0007669"/>
    <property type="project" value="InterPro"/>
</dbReference>
<dbReference type="GO" id="GO:0006412">
    <property type="term" value="P:translation"/>
    <property type="evidence" value="ECO:0007669"/>
    <property type="project" value="UniProtKB-UniRule"/>
</dbReference>
<dbReference type="PANTHER" id="PTHR10722">
    <property type="entry name" value="60S RIBOSOMAL PROTEIN L19"/>
    <property type="match status" value="1"/>
</dbReference>
<dbReference type="AlphaFoldDB" id="A0A0H4T5G9"/>
<evidence type="ECO:0000313" key="8">
    <source>
        <dbReference type="EMBL" id="AKQ01975.1"/>
    </source>
</evidence>
<dbReference type="FunFam" id="1.10.1650.10:FF:000001">
    <property type="entry name" value="Ribosomal protein L19"/>
    <property type="match status" value="1"/>
</dbReference>
<dbReference type="EMBL" id="KT006986">
    <property type="protein sequence ID" value="AKQ01975.1"/>
    <property type="molecule type" value="Genomic_DNA"/>
</dbReference>
<evidence type="ECO:0000256" key="2">
    <source>
        <dbReference type="ARBA" id="ARBA00011838"/>
    </source>
</evidence>
<dbReference type="GO" id="GO:0070180">
    <property type="term" value="F:large ribosomal subunit rRNA binding"/>
    <property type="evidence" value="ECO:0007669"/>
    <property type="project" value="UniProtKB-UniRule"/>
</dbReference>
<comment type="function">
    <text evidence="5">Binds to the 23S rRNA.</text>
</comment>
<dbReference type="Gene3D" id="1.10.1650.10">
    <property type="match status" value="1"/>
</dbReference>
<keyword evidence="4 5" id="KW-0687">Ribonucleoprotein</keyword>
<evidence type="ECO:0000259" key="7">
    <source>
        <dbReference type="SMART" id="SM01416"/>
    </source>
</evidence>
<dbReference type="Pfam" id="PF25476">
    <property type="entry name" value="Ribosomal_L19e_C"/>
    <property type="match status" value="1"/>
</dbReference>
<organism evidence="8">
    <name type="scientific">uncultured euryarchaeote Rifle_16ft_4_minimus_309</name>
    <dbReference type="NCBI Taxonomy" id="1665192"/>
    <lineage>
        <taxon>Archaea</taxon>
        <taxon>Methanobacteriati</taxon>
        <taxon>Methanobacteriota</taxon>
        <taxon>environmental samples</taxon>
    </lineage>
</organism>
<sequence>MRFDYQRRLAASTLGVGRNRVWISTDPKEQENILDAITREQIRALIKRNVIQKRPEKGVSRGRARQRAAQRAKGRRRGHGTRKGAKNARTPRKARWVGLIRAMRRRLRQLKAEGRIDVHTYRKFYMQAKGGMFKSTAHLEQQLRAAGVVKEVSA</sequence>
<dbReference type="InterPro" id="IPR057259">
    <property type="entry name" value="Ribosomal_L19e"/>
</dbReference>
<dbReference type="PROSITE" id="PS50096">
    <property type="entry name" value="IQ"/>
    <property type="match status" value="1"/>
</dbReference>
<dbReference type="SMART" id="SM01416">
    <property type="entry name" value="Ribosomal_L19e"/>
    <property type="match status" value="1"/>
</dbReference>
<accession>A0A0H4T5G9</accession>
<dbReference type="InterPro" id="IPR015972">
    <property type="entry name" value="Ribosomal_eL19_dom1"/>
</dbReference>
<evidence type="ECO:0000256" key="6">
    <source>
        <dbReference type="SAM" id="MobiDB-lite"/>
    </source>
</evidence>
<feature type="compositionally biased region" description="Basic residues" evidence="6">
    <location>
        <begin position="60"/>
        <end position="91"/>
    </location>
</feature>
<dbReference type="GO" id="GO:0022625">
    <property type="term" value="C:cytosolic large ribosomal subunit"/>
    <property type="evidence" value="ECO:0007669"/>
    <property type="project" value="InterPro"/>
</dbReference>
<dbReference type="CDD" id="cd00481">
    <property type="entry name" value="Ribosomal_L19e"/>
    <property type="match status" value="1"/>
</dbReference>
<dbReference type="InterPro" id="IPR039547">
    <property type="entry name" value="Ribosomal_eL19"/>
</dbReference>
<evidence type="ECO:0000256" key="5">
    <source>
        <dbReference type="HAMAP-Rule" id="MF_01475"/>
    </source>
</evidence>
<gene>
    <name evidence="5" type="primary">rpl19e</name>
</gene>
<dbReference type="Gene3D" id="1.10.1200.240">
    <property type="match status" value="1"/>
</dbReference>
<keyword evidence="3 5" id="KW-0689">Ribosomal protein</keyword>
<evidence type="ECO:0000256" key="1">
    <source>
        <dbReference type="ARBA" id="ARBA00011082"/>
    </source>
</evidence>
<keyword evidence="5" id="KW-0699">rRNA-binding</keyword>
<dbReference type="HAMAP" id="MF_01475">
    <property type="entry name" value="Ribosomal_eL19"/>
    <property type="match status" value="1"/>
</dbReference>
<dbReference type="InterPro" id="IPR035970">
    <property type="entry name" value="60S_ribosomal_eL19_sf"/>
</dbReference>
<evidence type="ECO:0000256" key="4">
    <source>
        <dbReference type="ARBA" id="ARBA00023274"/>
    </source>
</evidence>
<evidence type="ECO:0000256" key="3">
    <source>
        <dbReference type="ARBA" id="ARBA00022980"/>
    </source>
</evidence>
<dbReference type="NCBIfam" id="NF006343">
    <property type="entry name" value="PRK08570.1"/>
    <property type="match status" value="1"/>
</dbReference>